<sequence length="49" mass="5407">MATWVVAGIIFGTAGYIIYNTYIKKGSKGSCGCSDCKCEIREKRTKVKK</sequence>
<dbReference type="RefSeq" id="WP_126825877.1">
    <property type="nucleotide sequence ID" value="NZ_JBHLWU010000001.1"/>
</dbReference>
<gene>
    <name evidence="1" type="ORF">CBF30_09600</name>
</gene>
<protein>
    <recommendedName>
        <fullName evidence="3">FeoB-associated Cys-rich membrane protein</fullName>
    </recommendedName>
</protein>
<dbReference type="EMBL" id="NGJZ01000003">
    <property type="protein sequence ID" value="RSU06495.1"/>
    <property type="molecule type" value="Genomic_DNA"/>
</dbReference>
<comment type="caution">
    <text evidence="1">The sequence shown here is derived from an EMBL/GenBank/DDBJ whole genome shotgun (WGS) entry which is preliminary data.</text>
</comment>
<accession>A0A430AFM6</accession>
<keyword evidence="2" id="KW-1185">Reference proteome</keyword>
<proteinExistence type="predicted"/>
<evidence type="ECO:0000313" key="2">
    <source>
        <dbReference type="Proteomes" id="UP000288669"/>
    </source>
</evidence>
<evidence type="ECO:0000313" key="1">
    <source>
        <dbReference type="EMBL" id="RSU06495.1"/>
    </source>
</evidence>
<dbReference type="AlphaFoldDB" id="A0A430AFM6"/>
<name>A0A430AFM6_9ENTE</name>
<organism evidence="1 2">
    <name type="scientific">Vagococcus entomophilus</name>
    <dbReference type="NCBI Taxonomy" id="1160095"/>
    <lineage>
        <taxon>Bacteria</taxon>
        <taxon>Bacillati</taxon>
        <taxon>Bacillota</taxon>
        <taxon>Bacilli</taxon>
        <taxon>Lactobacillales</taxon>
        <taxon>Enterococcaceae</taxon>
        <taxon>Vagococcus</taxon>
    </lineage>
</organism>
<dbReference type="Proteomes" id="UP000288669">
    <property type="component" value="Unassembled WGS sequence"/>
</dbReference>
<evidence type="ECO:0008006" key="3">
    <source>
        <dbReference type="Google" id="ProtNLM"/>
    </source>
</evidence>
<reference evidence="1 2" key="1">
    <citation type="submission" date="2017-05" db="EMBL/GenBank/DDBJ databases">
        <title>Vagococcus spp. assemblies.</title>
        <authorList>
            <person name="Gulvik C.A."/>
        </authorList>
    </citation>
    <scope>NUCLEOTIDE SEQUENCE [LARGE SCALE GENOMIC DNA]</scope>
    <source>
        <strain evidence="1 2">DSM 24756</strain>
    </source>
</reference>
<dbReference type="Pfam" id="PF12669">
    <property type="entry name" value="FeoB_associated"/>
    <property type="match status" value="1"/>
</dbReference>